<accession>A0A415HVF3</accession>
<dbReference type="Pfam" id="PF01844">
    <property type="entry name" value="HNH"/>
    <property type="match status" value="1"/>
</dbReference>
<protein>
    <recommendedName>
        <fullName evidence="1">HNH nuclease domain-containing protein</fullName>
    </recommendedName>
</protein>
<dbReference type="EMBL" id="QROE01000001">
    <property type="protein sequence ID" value="RHK98188.1"/>
    <property type="molecule type" value="Genomic_DNA"/>
</dbReference>
<evidence type="ECO:0000313" key="3">
    <source>
        <dbReference type="Proteomes" id="UP000284267"/>
    </source>
</evidence>
<dbReference type="GO" id="GO:0003676">
    <property type="term" value="F:nucleic acid binding"/>
    <property type="evidence" value="ECO:0007669"/>
    <property type="project" value="InterPro"/>
</dbReference>
<dbReference type="SMART" id="SM00507">
    <property type="entry name" value="HNHc"/>
    <property type="match status" value="1"/>
</dbReference>
<proteinExistence type="predicted"/>
<dbReference type="InterPro" id="IPR002711">
    <property type="entry name" value="HNH"/>
</dbReference>
<organism evidence="2 3">
    <name type="scientific">Blautia obeum</name>
    <dbReference type="NCBI Taxonomy" id="40520"/>
    <lineage>
        <taxon>Bacteria</taxon>
        <taxon>Bacillati</taxon>
        <taxon>Bacillota</taxon>
        <taxon>Clostridia</taxon>
        <taxon>Lachnospirales</taxon>
        <taxon>Lachnospiraceae</taxon>
        <taxon>Blautia</taxon>
    </lineage>
</organism>
<dbReference type="GO" id="GO:0008270">
    <property type="term" value="F:zinc ion binding"/>
    <property type="evidence" value="ECO:0007669"/>
    <property type="project" value="InterPro"/>
</dbReference>
<evidence type="ECO:0000313" key="2">
    <source>
        <dbReference type="EMBL" id="RHK98188.1"/>
    </source>
</evidence>
<dbReference type="InterPro" id="IPR003615">
    <property type="entry name" value="HNH_nuc"/>
</dbReference>
<dbReference type="Proteomes" id="UP000284267">
    <property type="component" value="Unassembled WGS sequence"/>
</dbReference>
<dbReference type="CDD" id="cd00085">
    <property type="entry name" value="HNHc"/>
    <property type="match status" value="1"/>
</dbReference>
<gene>
    <name evidence="2" type="ORF">DW040_02465</name>
</gene>
<evidence type="ECO:0000259" key="1">
    <source>
        <dbReference type="SMART" id="SM00507"/>
    </source>
</evidence>
<reference evidence="2 3" key="1">
    <citation type="submission" date="2018-08" db="EMBL/GenBank/DDBJ databases">
        <title>A genome reference for cultivated species of the human gut microbiota.</title>
        <authorList>
            <person name="Zou Y."/>
            <person name="Xue W."/>
            <person name="Luo G."/>
        </authorList>
    </citation>
    <scope>NUCLEOTIDE SEQUENCE [LARGE SCALE GENOMIC DNA]</scope>
    <source>
        <strain evidence="2 3">AF39-4</strain>
    </source>
</reference>
<comment type="caution">
    <text evidence="2">The sequence shown here is derived from an EMBL/GenBank/DDBJ whole genome shotgun (WGS) entry which is preliminary data.</text>
</comment>
<sequence length="388" mass="45565">MLLNEDVEVKICHGNYKHYENKGYIIHKELDSKNRITVPYQLIYVKWYDIPHGSSQMMEIKCDGCGKIFDRKVINYYRSHKNNKFDMCKECQPKKSLITKKMKYGTTNPAKIAKQINGNIGRSTKYTIDSLNNLCKEKGYTLTDPELYENKKITLKTNVSVVCNKHDFKFKATVMALDDKDSCNCPKCISENSSKRQSQSTINEVREICQKKNYELLTDDIDNCDSNVEYICKKHRYYGVQNTSLYGLKHYANNCRMCRMPRNEKHFNWKGGISLERDKIQHSLEYKQWVKSVFERDNYTCQCCGKRGTRLEAHHIYNFSDYPSLRTHINNGITLCHECHSVNVVGSFHNTYTTFNNNYEQLKEYISNYRNTHLENQKTDSLLLCSNE</sequence>
<feature type="domain" description="HNH nuclease" evidence="1">
    <location>
        <begin position="288"/>
        <end position="341"/>
    </location>
</feature>
<dbReference type="RefSeq" id="WP_118367445.1">
    <property type="nucleotide sequence ID" value="NZ_CABJDZ010000001.1"/>
</dbReference>
<dbReference type="GO" id="GO:0004519">
    <property type="term" value="F:endonuclease activity"/>
    <property type="evidence" value="ECO:0007669"/>
    <property type="project" value="InterPro"/>
</dbReference>
<dbReference type="Gene3D" id="1.10.30.50">
    <property type="match status" value="1"/>
</dbReference>
<name>A0A415HVF3_9FIRM</name>
<dbReference type="AlphaFoldDB" id="A0A415HVF3"/>